<dbReference type="Proteomes" id="UP000002195">
    <property type="component" value="Unassembled WGS sequence"/>
</dbReference>
<dbReference type="Gene3D" id="1.20.120.550">
    <property type="entry name" value="Membrane associated eicosanoid/glutathione metabolism-like domain"/>
    <property type="match status" value="1"/>
</dbReference>
<evidence type="ECO:0000256" key="4">
    <source>
        <dbReference type="ARBA" id="ARBA00023136"/>
    </source>
</evidence>
<keyword evidence="7" id="KW-1185">Reference proteome</keyword>
<dbReference type="InterPro" id="IPR001129">
    <property type="entry name" value="Membr-assoc_MAPEG"/>
</dbReference>
<dbReference type="VEuPathDB" id="AmoebaDB:DDB_G0293714"/>
<reference evidence="6 7" key="1">
    <citation type="journal article" date="2005" name="Nature">
        <title>The genome of the social amoeba Dictyostelium discoideum.</title>
        <authorList>
            <consortium name="The Dictyostelium discoideum Sequencing Consortium"/>
            <person name="Eichinger L."/>
            <person name="Pachebat J.A."/>
            <person name="Glockner G."/>
            <person name="Rajandream M.A."/>
            <person name="Sucgang R."/>
            <person name="Berriman M."/>
            <person name="Song J."/>
            <person name="Olsen R."/>
            <person name="Szafranski K."/>
            <person name="Xu Q."/>
            <person name="Tunggal B."/>
            <person name="Kummerfeld S."/>
            <person name="Madera M."/>
            <person name="Konfortov B.A."/>
            <person name="Rivero F."/>
            <person name="Bankier A.T."/>
            <person name="Lehmann R."/>
            <person name="Hamlin N."/>
            <person name="Davies R."/>
            <person name="Gaudet P."/>
            <person name="Fey P."/>
            <person name="Pilcher K."/>
            <person name="Chen G."/>
            <person name="Saunders D."/>
            <person name="Sodergren E."/>
            <person name="Davis P."/>
            <person name="Kerhornou A."/>
            <person name="Nie X."/>
            <person name="Hall N."/>
            <person name="Anjard C."/>
            <person name="Hemphill L."/>
            <person name="Bason N."/>
            <person name="Farbrother P."/>
            <person name="Desany B."/>
            <person name="Just E."/>
            <person name="Morio T."/>
            <person name="Rost R."/>
            <person name="Churcher C."/>
            <person name="Cooper J."/>
            <person name="Haydock S."/>
            <person name="van Driessche N."/>
            <person name="Cronin A."/>
            <person name="Goodhead I."/>
            <person name="Muzny D."/>
            <person name="Mourier T."/>
            <person name="Pain A."/>
            <person name="Lu M."/>
            <person name="Harper D."/>
            <person name="Lindsay R."/>
            <person name="Hauser H."/>
            <person name="James K."/>
            <person name="Quiles M."/>
            <person name="Madan Babu M."/>
            <person name="Saito T."/>
            <person name="Buchrieser C."/>
            <person name="Wardroper A."/>
            <person name="Felder M."/>
            <person name="Thangavelu M."/>
            <person name="Johnson D."/>
            <person name="Knights A."/>
            <person name="Loulseged H."/>
            <person name="Mungall K."/>
            <person name="Oliver K."/>
            <person name="Price C."/>
            <person name="Quail M.A."/>
            <person name="Urushihara H."/>
            <person name="Hernandez J."/>
            <person name="Rabbinowitsch E."/>
            <person name="Steffen D."/>
            <person name="Sanders M."/>
            <person name="Ma J."/>
            <person name="Kohara Y."/>
            <person name="Sharp S."/>
            <person name="Simmonds M."/>
            <person name="Spiegler S."/>
            <person name="Tivey A."/>
            <person name="Sugano S."/>
            <person name="White B."/>
            <person name="Walker D."/>
            <person name="Woodward J."/>
            <person name="Winckler T."/>
            <person name="Tanaka Y."/>
            <person name="Shaulsky G."/>
            <person name="Schleicher M."/>
            <person name="Weinstock G."/>
            <person name="Rosenthal A."/>
            <person name="Cox E.C."/>
            <person name="Chisholm R.L."/>
            <person name="Gibbs R."/>
            <person name="Loomis W.F."/>
            <person name="Platzer M."/>
            <person name="Kay R.R."/>
            <person name="Williams J."/>
            <person name="Dear P.H."/>
            <person name="Noegel A.A."/>
            <person name="Barrell B."/>
            <person name="Kuspa A."/>
        </authorList>
    </citation>
    <scope>NUCLEOTIDE SEQUENCE [LARGE SCALE GENOMIC DNA]</scope>
    <source>
        <strain evidence="6 7">AX4</strain>
    </source>
</reference>
<comment type="subcellular location">
    <subcellularLocation>
        <location evidence="1">Membrane</location>
    </subcellularLocation>
</comment>
<comment type="caution">
    <text evidence="6">The sequence shown here is derived from an EMBL/GenBank/DDBJ whole genome shotgun (WGS) entry which is preliminary data.</text>
</comment>
<keyword evidence="3 5" id="KW-1133">Transmembrane helix</keyword>
<feature type="transmembrane region" description="Helical" evidence="5">
    <location>
        <begin position="135"/>
        <end position="155"/>
    </location>
</feature>
<evidence type="ECO:0000313" key="7">
    <source>
        <dbReference type="Proteomes" id="UP000002195"/>
    </source>
</evidence>
<organism evidence="6 7">
    <name type="scientific">Dictyostelium discoideum</name>
    <name type="common">Social amoeba</name>
    <dbReference type="NCBI Taxonomy" id="44689"/>
    <lineage>
        <taxon>Eukaryota</taxon>
        <taxon>Amoebozoa</taxon>
        <taxon>Evosea</taxon>
        <taxon>Eumycetozoa</taxon>
        <taxon>Dictyostelia</taxon>
        <taxon>Dictyosteliales</taxon>
        <taxon>Dictyosteliaceae</taxon>
        <taxon>Dictyostelium</taxon>
    </lineage>
</organism>
<dbReference type="STRING" id="44689.Q54BJ7"/>
<dbReference type="HOGENOM" id="CLU_134926_1_0_1"/>
<dbReference type="KEGG" id="ddi:DDB_G0293714"/>
<evidence type="ECO:0000256" key="3">
    <source>
        <dbReference type="ARBA" id="ARBA00022989"/>
    </source>
</evidence>
<dbReference type="PANTHER" id="PTHR35814">
    <property type="match status" value="1"/>
</dbReference>
<proteinExistence type="predicted"/>
<dbReference type="PANTHER" id="PTHR35814:SF1">
    <property type="entry name" value="GLUTATHIONE S-TRANSFERASE-RELATED"/>
    <property type="match status" value="1"/>
</dbReference>
<dbReference type="PaxDb" id="44689-DDB0219879"/>
<feature type="transmembrane region" description="Helical" evidence="5">
    <location>
        <begin position="6"/>
        <end position="24"/>
    </location>
</feature>
<dbReference type="GeneID" id="8629318"/>
<protein>
    <submittedName>
        <fullName evidence="6">Uncharacterized protein</fullName>
    </submittedName>
</protein>
<evidence type="ECO:0000313" key="6">
    <source>
        <dbReference type="EMBL" id="EAL60669.1"/>
    </source>
</evidence>
<dbReference type="FunCoup" id="Q54BJ7">
    <property type="interactions" value="3"/>
</dbReference>
<sequence length="167" mass="18351">MTLVVPITSTYAGILGLYYLILSIKAAGERFKSRIAIGDGTNHLVRKIITACKTGNIEEVGKIDHHAYDNLLVSIRSQGNFGEYAIFILLFSLICELNGVPGKILNGLLLAFTISRFAHVSGLHAKYSNGFGRKIGVFLTFISLLSLSVICLYYPNQDTILNLINKQ</sequence>
<evidence type="ECO:0000256" key="1">
    <source>
        <dbReference type="ARBA" id="ARBA00004370"/>
    </source>
</evidence>
<keyword evidence="2 5" id="KW-0812">Transmembrane</keyword>
<dbReference type="AlphaFoldDB" id="Q54BJ7"/>
<evidence type="ECO:0000256" key="5">
    <source>
        <dbReference type="SAM" id="Phobius"/>
    </source>
</evidence>
<keyword evidence="4 5" id="KW-0472">Membrane</keyword>
<name>Q54BJ7_DICDI</name>
<dbReference type="GO" id="GO:0016020">
    <property type="term" value="C:membrane"/>
    <property type="evidence" value="ECO:0000318"/>
    <property type="project" value="GO_Central"/>
</dbReference>
<gene>
    <name evidence="6" type="ORF">DDB_G0293714</name>
</gene>
<dbReference type="InParanoid" id="Q54BJ7"/>
<dbReference type="PhylomeDB" id="Q54BJ7"/>
<dbReference type="dictyBase" id="DDB_G0293714"/>
<dbReference type="Pfam" id="PF01124">
    <property type="entry name" value="MAPEG"/>
    <property type="match status" value="1"/>
</dbReference>
<dbReference type="SUPFAM" id="SSF161084">
    <property type="entry name" value="MAPEG domain-like"/>
    <property type="match status" value="1"/>
</dbReference>
<accession>Q54BJ7</accession>
<dbReference type="EMBL" id="AAFI02000218">
    <property type="protein sequence ID" value="EAL60669.1"/>
    <property type="molecule type" value="Genomic_DNA"/>
</dbReference>
<evidence type="ECO:0000256" key="2">
    <source>
        <dbReference type="ARBA" id="ARBA00022692"/>
    </source>
</evidence>
<dbReference type="RefSeq" id="XP_629032.1">
    <property type="nucleotide sequence ID" value="XM_629030.1"/>
</dbReference>
<dbReference type="InterPro" id="IPR023352">
    <property type="entry name" value="MAPEG-like_dom_sf"/>
</dbReference>